<name>A0A813FRI9_POLGL</name>
<evidence type="ECO:0000313" key="2">
    <source>
        <dbReference type="Proteomes" id="UP000654075"/>
    </source>
</evidence>
<accession>A0A813FRI9</accession>
<reference evidence="1" key="1">
    <citation type="submission" date="2021-02" db="EMBL/GenBank/DDBJ databases">
        <authorList>
            <person name="Dougan E. K."/>
            <person name="Rhodes N."/>
            <person name="Thang M."/>
            <person name="Chan C."/>
        </authorList>
    </citation>
    <scope>NUCLEOTIDE SEQUENCE</scope>
</reference>
<dbReference type="AlphaFoldDB" id="A0A813FRI9"/>
<evidence type="ECO:0000313" key="1">
    <source>
        <dbReference type="EMBL" id="CAE8612989.1"/>
    </source>
</evidence>
<dbReference type="Proteomes" id="UP000654075">
    <property type="component" value="Unassembled WGS sequence"/>
</dbReference>
<sequence length="119" mass="12363">MKALRGVSCMCQRRVQQIWGANVGQIILLLAADARRRLPQAVGGVLVAVEADPLALELLHRHLRNNGGSALEVQVLAGAVVGSPSGPATLCSDGGTAVSFAPKLLTRAVPWSRPGRPGP</sequence>
<keyword evidence="2" id="KW-1185">Reference proteome</keyword>
<gene>
    <name evidence="1" type="ORF">PGLA1383_LOCUS30795</name>
</gene>
<comment type="caution">
    <text evidence="1">The sequence shown here is derived from an EMBL/GenBank/DDBJ whole genome shotgun (WGS) entry which is preliminary data.</text>
</comment>
<organism evidence="1 2">
    <name type="scientific">Polarella glacialis</name>
    <name type="common">Dinoflagellate</name>
    <dbReference type="NCBI Taxonomy" id="89957"/>
    <lineage>
        <taxon>Eukaryota</taxon>
        <taxon>Sar</taxon>
        <taxon>Alveolata</taxon>
        <taxon>Dinophyceae</taxon>
        <taxon>Suessiales</taxon>
        <taxon>Suessiaceae</taxon>
        <taxon>Polarella</taxon>
    </lineage>
</organism>
<dbReference type="EMBL" id="CAJNNV010025190">
    <property type="protein sequence ID" value="CAE8612989.1"/>
    <property type="molecule type" value="Genomic_DNA"/>
</dbReference>
<proteinExistence type="predicted"/>
<protein>
    <submittedName>
        <fullName evidence="1">Uncharacterized protein</fullName>
    </submittedName>
</protein>